<reference evidence="3" key="1">
    <citation type="submission" date="2025-08" db="UniProtKB">
        <authorList>
            <consortium name="RefSeq"/>
        </authorList>
    </citation>
    <scope>IDENTIFICATION</scope>
    <source>
        <tissue evidence="3">Whole larvae</tissue>
    </source>
</reference>
<dbReference type="OrthoDB" id="385235at2759"/>
<sequence length="644" mass="74214">MAIVLRSYCKAHKNVQKSVLPSLSTLMPMFHKTFSDDRVIDNADFCDSTILVETGFNVQELPVIIRKIKHIEVEKEQASSEQEKKHTSDSISYNLIQSEFKQCVDLRDVFSLLTKCTKITPNIALGAMERIYDLEKNPGALNLDIKNEHINLAKGAILDKLLKVVMKTDDTQTILNVLQSVSSFMVPYKYKFCDELLFRTVDNKLTIEQLCTFTMFLIKNKNDPKYSETIDKLWVGFVQKDVDINETNILQIFQVLPHLKISKRTVQTLLEQKLCDLWPKINVSTMQDILSIFIEEKYLSLQSFAVVGSWLKKSINILNDDALLDMITKLTRLNYTDDQIETAVEKYMRLKVTKIESHVLIVGVLNYCMQFQIRNNNIMTACSQYFLTHGKSISPSFLKSIIYPFGYLLLDTNDYDEFWDFAVSVIEEKFYKIDPDHLCSILLSYIYVRKYPLKLVNRIFAQEYLFNMNSQTLKSLHIIDTALSLEYSEYLGPLLPKDQWSKPITQDSRIKNIIDKVRDSLVAVAGGEDKLSTAVLIPHLYSHETYLIDVMLHPTGLGSNIFNWKTKTRRNENIAILIHLPDHYCSDNEQLVGPQMMRKRHLKILGMKVASLKYTSISQFYTSYNSSGLRQYLGDAIKNAESCS</sequence>
<dbReference type="InterPro" id="IPR013584">
    <property type="entry name" value="RAP"/>
</dbReference>
<dbReference type="KEGG" id="gmw:113518380"/>
<dbReference type="Proteomes" id="UP001652740">
    <property type="component" value="Unplaced"/>
</dbReference>
<dbReference type="RefSeq" id="XP_026759079.1">
    <property type="nucleotide sequence ID" value="XM_026903278.3"/>
</dbReference>
<dbReference type="AlphaFoldDB" id="A0A6J1WTB9"/>
<dbReference type="Pfam" id="PF06743">
    <property type="entry name" value="FAST_1"/>
    <property type="match status" value="1"/>
</dbReference>
<dbReference type="GO" id="GO:0044528">
    <property type="term" value="P:regulation of mitochondrial mRNA stability"/>
    <property type="evidence" value="ECO:0007669"/>
    <property type="project" value="InterPro"/>
</dbReference>
<proteinExistence type="predicted"/>
<dbReference type="PROSITE" id="PS51286">
    <property type="entry name" value="RAP"/>
    <property type="match status" value="1"/>
</dbReference>
<dbReference type="InParanoid" id="A0A6J1WTB9"/>
<dbReference type="InterPro" id="IPR010622">
    <property type="entry name" value="FAST_Leu-rich"/>
</dbReference>
<protein>
    <submittedName>
        <fullName evidence="3">FAST kinase domain-containing protein 3, mitochondrial-like</fullName>
    </submittedName>
</protein>
<dbReference type="GeneID" id="113518380"/>
<organism evidence="2 3">
    <name type="scientific">Galleria mellonella</name>
    <name type="common">Greater wax moth</name>
    <dbReference type="NCBI Taxonomy" id="7137"/>
    <lineage>
        <taxon>Eukaryota</taxon>
        <taxon>Metazoa</taxon>
        <taxon>Ecdysozoa</taxon>
        <taxon>Arthropoda</taxon>
        <taxon>Hexapoda</taxon>
        <taxon>Insecta</taxon>
        <taxon>Pterygota</taxon>
        <taxon>Neoptera</taxon>
        <taxon>Endopterygota</taxon>
        <taxon>Lepidoptera</taxon>
        <taxon>Glossata</taxon>
        <taxon>Ditrysia</taxon>
        <taxon>Pyraloidea</taxon>
        <taxon>Pyralidae</taxon>
        <taxon>Galleriinae</taxon>
        <taxon>Galleria</taxon>
    </lineage>
</organism>
<keyword evidence="2" id="KW-1185">Reference proteome</keyword>
<evidence type="ECO:0000259" key="1">
    <source>
        <dbReference type="PROSITE" id="PS51286"/>
    </source>
</evidence>
<name>A0A6J1WTB9_GALME</name>
<accession>A0A6J1WTB9</accession>
<evidence type="ECO:0000313" key="3">
    <source>
        <dbReference type="RefSeq" id="XP_026759079.1"/>
    </source>
</evidence>
<evidence type="ECO:0000313" key="2">
    <source>
        <dbReference type="Proteomes" id="UP001652740"/>
    </source>
</evidence>
<feature type="domain" description="RAP" evidence="1">
    <location>
        <begin position="574"/>
        <end position="627"/>
    </location>
</feature>
<gene>
    <name evidence="3" type="primary">LOC113518380</name>
</gene>